<feature type="domain" description="Calcineurin-like phosphoesterase" evidence="1">
    <location>
        <begin position="42"/>
        <end position="218"/>
    </location>
</feature>
<dbReference type="RefSeq" id="WP_302038959.1">
    <property type="nucleotide sequence ID" value="NZ_JAUKPO010000010.1"/>
</dbReference>
<dbReference type="InterPro" id="IPR051918">
    <property type="entry name" value="STPP_CPPED1"/>
</dbReference>
<keyword evidence="3" id="KW-1185">Reference proteome</keyword>
<comment type="caution">
    <text evidence="2">The sequence shown here is derived from an EMBL/GenBank/DDBJ whole genome shotgun (WGS) entry which is preliminary data.</text>
</comment>
<dbReference type="Pfam" id="PF00149">
    <property type="entry name" value="Metallophos"/>
    <property type="match status" value="1"/>
</dbReference>
<evidence type="ECO:0000313" key="2">
    <source>
        <dbReference type="EMBL" id="MDO1448158.1"/>
    </source>
</evidence>
<dbReference type="PANTHER" id="PTHR43143:SF1">
    <property type="entry name" value="SERINE_THREONINE-PROTEIN PHOSPHATASE CPPED1"/>
    <property type="match status" value="1"/>
</dbReference>
<dbReference type="Proteomes" id="UP001168528">
    <property type="component" value="Unassembled WGS sequence"/>
</dbReference>
<gene>
    <name evidence="2" type="ORF">Q0590_17930</name>
</gene>
<name>A0ABT8R7S6_9BACT</name>
<dbReference type="Gene3D" id="3.60.21.10">
    <property type="match status" value="1"/>
</dbReference>
<dbReference type="SUPFAM" id="SSF56300">
    <property type="entry name" value="Metallo-dependent phosphatases"/>
    <property type="match status" value="1"/>
</dbReference>
<reference evidence="2" key="1">
    <citation type="submission" date="2023-07" db="EMBL/GenBank/DDBJ databases">
        <title>The genome sequence of Rhodocytophaga aerolata KACC 12507.</title>
        <authorList>
            <person name="Zhang X."/>
        </authorList>
    </citation>
    <scope>NUCLEOTIDE SEQUENCE</scope>
    <source>
        <strain evidence="2">KACC 12507</strain>
    </source>
</reference>
<dbReference type="EMBL" id="JAUKPO010000010">
    <property type="protein sequence ID" value="MDO1448158.1"/>
    <property type="molecule type" value="Genomic_DNA"/>
</dbReference>
<dbReference type="InterPro" id="IPR004843">
    <property type="entry name" value="Calcineurin-like_PHP"/>
</dbReference>
<dbReference type="PANTHER" id="PTHR43143">
    <property type="entry name" value="METALLOPHOSPHOESTERASE, CALCINEURIN SUPERFAMILY"/>
    <property type="match status" value="1"/>
</dbReference>
<accession>A0ABT8R7S6</accession>
<protein>
    <submittedName>
        <fullName evidence="2">Metallophosphoesterase</fullName>
    </submittedName>
</protein>
<sequence length="279" mass="32208">MTHTRREFLKKTLAGITGAYVISGSQLLAAQPAYLPKKAIQFRFAVASDGHFGQPDTPFQQDHSNLVQWINREKQDKGLDVCIINGDLIHDKPELLPEVKTYFDKLTMPYYTTRGNHDRVDGQTWQQTWGYGLNHDVVLKEHAFILTDTSNEKGEYLCVDLEWLEQRLNHYRNKRNVFVFMHITPNKWTQNGIDCPELRKIMEAHPNVKAIFHGHDHDMDMIKETGNKPYIFDGHFGGSWGVDYKGYRIVEIDKKGNIFTYQFNPAVAPVVNSGWLQKA</sequence>
<evidence type="ECO:0000259" key="1">
    <source>
        <dbReference type="Pfam" id="PF00149"/>
    </source>
</evidence>
<dbReference type="InterPro" id="IPR006311">
    <property type="entry name" value="TAT_signal"/>
</dbReference>
<dbReference type="InterPro" id="IPR029052">
    <property type="entry name" value="Metallo-depent_PP-like"/>
</dbReference>
<proteinExistence type="predicted"/>
<dbReference type="PROSITE" id="PS51318">
    <property type="entry name" value="TAT"/>
    <property type="match status" value="1"/>
</dbReference>
<organism evidence="2 3">
    <name type="scientific">Rhodocytophaga aerolata</name>
    <dbReference type="NCBI Taxonomy" id="455078"/>
    <lineage>
        <taxon>Bacteria</taxon>
        <taxon>Pseudomonadati</taxon>
        <taxon>Bacteroidota</taxon>
        <taxon>Cytophagia</taxon>
        <taxon>Cytophagales</taxon>
        <taxon>Rhodocytophagaceae</taxon>
        <taxon>Rhodocytophaga</taxon>
    </lineage>
</organism>
<evidence type="ECO:0000313" key="3">
    <source>
        <dbReference type="Proteomes" id="UP001168528"/>
    </source>
</evidence>